<dbReference type="GO" id="GO:0015418">
    <property type="term" value="F:ABC-type quaternary ammonium compound transporting activity"/>
    <property type="evidence" value="ECO:0007669"/>
    <property type="project" value="UniProtKB-EC"/>
</dbReference>
<evidence type="ECO:0000256" key="4">
    <source>
        <dbReference type="ARBA" id="ARBA00052482"/>
    </source>
</evidence>
<dbReference type="GO" id="GO:0016887">
    <property type="term" value="F:ATP hydrolysis activity"/>
    <property type="evidence" value="ECO:0007669"/>
    <property type="project" value="InterPro"/>
</dbReference>
<dbReference type="InterPro" id="IPR003593">
    <property type="entry name" value="AAA+_ATPase"/>
</dbReference>
<organism evidence="9 10">
    <name type="scientific">Paenibacillus endophyticus</name>
    <dbReference type="NCBI Taxonomy" id="1294268"/>
    <lineage>
        <taxon>Bacteria</taxon>
        <taxon>Bacillati</taxon>
        <taxon>Bacillota</taxon>
        <taxon>Bacilli</taxon>
        <taxon>Bacillales</taxon>
        <taxon>Paenibacillaceae</taxon>
        <taxon>Paenibacillus</taxon>
    </lineage>
</organism>
<dbReference type="Gene3D" id="3.40.50.300">
    <property type="entry name" value="P-loop containing nucleotide triphosphate hydrolases"/>
    <property type="match status" value="1"/>
</dbReference>
<keyword evidence="1" id="KW-0813">Transport</keyword>
<dbReference type="Proteomes" id="UP000518605">
    <property type="component" value="Unassembled WGS sequence"/>
</dbReference>
<dbReference type="PROSITE" id="PS50893">
    <property type="entry name" value="ABC_TRANSPORTER_2"/>
    <property type="match status" value="1"/>
</dbReference>
<reference evidence="9 10" key="1">
    <citation type="submission" date="2020-08" db="EMBL/GenBank/DDBJ databases">
        <title>Genomic Encyclopedia of Type Strains, Phase III (KMG-III): the genomes of soil and plant-associated and newly described type strains.</title>
        <authorList>
            <person name="Whitman W."/>
        </authorList>
    </citation>
    <scope>NUCLEOTIDE SEQUENCE [LARGE SCALE GENOMIC DNA]</scope>
    <source>
        <strain evidence="9 10">CECT 8234</strain>
    </source>
</reference>
<keyword evidence="10" id="KW-1185">Reference proteome</keyword>
<evidence type="ECO:0000256" key="7">
    <source>
        <dbReference type="ARBA" id="ARBA00070305"/>
    </source>
</evidence>
<comment type="subunit">
    <text evidence="5">The complex is composed of two ATP-binding proteins (OpuCA), two transmembrane proteins (OpuCB and OpuCD) and a solute-binding protein (OpuCC).</text>
</comment>
<dbReference type="FunFam" id="3.40.50.300:FF:000425">
    <property type="entry name" value="Probable ABC transporter, ATP-binding subunit"/>
    <property type="match status" value="1"/>
</dbReference>
<evidence type="ECO:0000313" key="9">
    <source>
        <dbReference type="EMBL" id="MBB3153237.1"/>
    </source>
</evidence>
<evidence type="ECO:0000256" key="3">
    <source>
        <dbReference type="ARBA" id="ARBA00022840"/>
    </source>
</evidence>
<keyword evidence="2" id="KW-0547">Nucleotide-binding</keyword>
<dbReference type="PROSITE" id="PS00211">
    <property type="entry name" value="ABC_TRANSPORTER_1"/>
    <property type="match status" value="1"/>
</dbReference>
<dbReference type="InterPro" id="IPR027417">
    <property type="entry name" value="P-loop_NTPase"/>
</dbReference>
<evidence type="ECO:0000256" key="6">
    <source>
        <dbReference type="ARBA" id="ARBA00066388"/>
    </source>
</evidence>
<evidence type="ECO:0000256" key="5">
    <source>
        <dbReference type="ARBA" id="ARBA00063934"/>
    </source>
</evidence>
<dbReference type="CDD" id="cd03293">
    <property type="entry name" value="ABC_NrtD_SsuB_transporters"/>
    <property type="match status" value="1"/>
</dbReference>
<dbReference type="AlphaFoldDB" id="A0A7W5GBS9"/>
<dbReference type="RefSeq" id="WP_183564431.1">
    <property type="nucleotide sequence ID" value="NZ_CBCSLB010000033.1"/>
</dbReference>
<evidence type="ECO:0000256" key="1">
    <source>
        <dbReference type="ARBA" id="ARBA00022448"/>
    </source>
</evidence>
<dbReference type="InterPro" id="IPR003439">
    <property type="entry name" value="ABC_transporter-like_ATP-bd"/>
</dbReference>
<dbReference type="SUPFAM" id="SSF52540">
    <property type="entry name" value="P-loop containing nucleoside triphosphate hydrolases"/>
    <property type="match status" value="1"/>
</dbReference>
<evidence type="ECO:0000259" key="8">
    <source>
        <dbReference type="PROSITE" id="PS50893"/>
    </source>
</evidence>
<dbReference type="EMBL" id="JACHXW010000009">
    <property type="protein sequence ID" value="MBB3153237.1"/>
    <property type="molecule type" value="Genomic_DNA"/>
</dbReference>
<comment type="caution">
    <text evidence="9">The sequence shown here is derived from an EMBL/GenBank/DDBJ whole genome shotgun (WGS) entry which is preliminary data.</text>
</comment>
<dbReference type="InterPro" id="IPR050093">
    <property type="entry name" value="ABC_SmlMolc_Importer"/>
</dbReference>
<dbReference type="InterPro" id="IPR017871">
    <property type="entry name" value="ABC_transporter-like_CS"/>
</dbReference>
<gene>
    <name evidence="9" type="ORF">FHS16_003299</name>
</gene>
<proteinExistence type="predicted"/>
<protein>
    <recommendedName>
        <fullName evidence="7">Carnitine transport ATP-binding protein OpuCA</fullName>
        <ecNumber evidence="6">7.6.2.9</ecNumber>
    </recommendedName>
</protein>
<feature type="domain" description="ABC transporter" evidence="8">
    <location>
        <begin position="3"/>
        <end position="230"/>
    </location>
</feature>
<name>A0A7W5GBS9_9BACL</name>
<dbReference type="EC" id="7.6.2.9" evidence="6"/>
<evidence type="ECO:0000313" key="10">
    <source>
        <dbReference type="Proteomes" id="UP000518605"/>
    </source>
</evidence>
<dbReference type="Pfam" id="PF00005">
    <property type="entry name" value="ABC_tran"/>
    <property type="match status" value="1"/>
</dbReference>
<dbReference type="PANTHER" id="PTHR42781">
    <property type="entry name" value="SPERMIDINE/PUTRESCINE IMPORT ATP-BINDING PROTEIN POTA"/>
    <property type="match status" value="1"/>
</dbReference>
<keyword evidence="3 9" id="KW-0067">ATP-binding</keyword>
<sequence>MKLVVNQVGKSFGTRTILKNVDLTVDSQEFICILGHSGCGKSTLLNMIAGYLLPDDGSIRVDGGEIKGPSKSRGMVFQDHALFPWMTIKDNIAFGPEVQKMPKVKAKETAMEFLKLVGLEQYANHYPGELSGGMKQRVGIARALASKPDILLMDEPFGALDVLTRETMRVELQKICSQLKPTILFVTHSISEAVYLADRVVVMKHGEIAEIFDVGIKHPRSSHSAGFGEMMSRIERVLMDEEHLELAQAKVGS</sequence>
<dbReference type="GO" id="GO:0005524">
    <property type="term" value="F:ATP binding"/>
    <property type="evidence" value="ECO:0007669"/>
    <property type="project" value="UniProtKB-KW"/>
</dbReference>
<evidence type="ECO:0000256" key="2">
    <source>
        <dbReference type="ARBA" id="ARBA00022741"/>
    </source>
</evidence>
<dbReference type="SMART" id="SM00382">
    <property type="entry name" value="AAA"/>
    <property type="match status" value="1"/>
</dbReference>
<dbReference type="PANTHER" id="PTHR42781:SF8">
    <property type="entry name" value="BICARBONATE TRANSPORT ATP-BINDING PROTEIN CMPC"/>
    <property type="match status" value="1"/>
</dbReference>
<comment type="catalytic activity">
    <reaction evidence="4">
        <text>a quaternary ammonium(out) + ATP + H2O = a quaternary ammonium(in) + ADP + phosphate + H(+)</text>
        <dbReference type="Rhea" id="RHEA:11036"/>
        <dbReference type="ChEBI" id="CHEBI:15377"/>
        <dbReference type="ChEBI" id="CHEBI:15378"/>
        <dbReference type="ChEBI" id="CHEBI:30616"/>
        <dbReference type="ChEBI" id="CHEBI:35267"/>
        <dbReference type="ChEBI" id="CHEBI:43474"/>
        <dbReference type="ChEBI" id="CHEBI:456216"/>
        <dbReference type="EC" id="7.6.2.9"/>
    </reaction>
</comment>
<accession>A0A7W5GBS9</accession>